<comment type="pathway">
    <text evidence="2">Carbohydrate acid metabolism; 2-dehydro-3-deoxy-D-gluconate degradation; D-glyceraldehyde 3-phosphate and pyruvate from 2-dehydro-3-deoxy-D-gluconate: step 2/2.</text>
</comment>
<dbReference type="AlphaFoldDB" id="A0A7W3U2N3"/>
<dbReference type="EMBL" id="JACHTE010000003">
    <property type="protein sequence ID" value="MBB1087787.1"/>
    <property type="molecule type" value="Genomic_DNA"/>
</dbReference>
<evidence type="ECO:0000256" key="6">
    <source>
        <dbReference type="ARBA" id="ARBA00023239"/>
    </source>
</evidence>
<keyword evidence="7" id="KW-0119">Carbohydrate metabolism</keyword>
<dbReference type="SUPFAM" id="SSF51569">
    <property type="entry name" value="Aldolase"/>
    <property type="match status" value="1"/>
</dbReference>
<evidence type="ECO:0000256" key="5">
    <source>
        <dbReference type="ARBA" id="ARBA00013063"/>
    </source>
</evidence>
<dbReference type="Pfam" id="PF01081">
    <property type="entry name" value="Aldolase"/>
    <property type="match status" value="1"/>
</dbReference>
<evidence type="ECO:0000256" key="3">
    <source>
        <dbReference type="ARBA" id="ARBA00006906"/>
    </source>
</evidence>
<dbReference type="CDD" id="cd00452">
    <property type="entry name" value="KDPG_aldolase"/>
    <property type="match status" value="1"/>
</dbReference>
<comment type="caution">
    <text evidence="8">The sequence shown here is derived from an EMBL/GenBank/DDBJ whole genome shotgun (WGS) entry which is preliminary data.</text>
</comment>
<dbReference type="Gene3D" id="3.20.20.70">
    <property type="entry name" value="Aldolase class I"/>
    <property type="match status" value="1"/>
</dbReference>
<comment type="subunit">
    <text evidence="4">Homotrimer.</text>
</comment>
<dbReference type="PANTHER" id="PTHR30246:SF1">
    <property type="entry name" value="2-DEHYDRO-3-DEOXY-6-PHOSPHOGALACTONATE ALDOLASE-RELATED"/>
    <property type="match status" value="1"/>
</dbReference>
<proteinExistence type="inferred from homology"/>
<dbReference type="GO" id="GO:0008675">
    <property type="term" value="F:2-dehydro-3-deoxy-phosphogluconate aldolase activity"/>
    <property type="evidence" value="ECO:0007669"/>
    <property type="project" value="UniProtKB-EC"/>
</dbReference>
<dbReference type="PROSITE" id="PS00159">
    <property type="entry name" value="ALDOLASE_KDPG_KHG_1"/>
    <property type="match status" value="1"/>
</dbReference>
<dbReference type="PANTHER" id="PTHR30246">
    <property type="entry name" value="2-KETO-3-DEOXY-6-PHOSPHOGLUCONATE ALDOLASE"/>
    <property type="match status" value="1"/>
</dbReference>
<dbReference type="InterPro" id="IPR000887">
    <property type="entry name" value="Aldlse_KDPG_KHG"/>
</dbReference>
<dbReference type="Proteomes" id="UP000552587">
    <property type="component" value="Unassembled WGS sequence"/>
</dbReference>
<evidence type="ECO:0000256" key="4">
    <source>
        <dbReference type="ARBA" id="ARBA00011233"/>
    </source>
</evidence>
<evidence type="ECO:0000313" key="9">
    <source>
        <dbReference type="Proteomes" id="UP000552587"/>
    </source>
</evidence>
<keyword evidence="6 8" id="KW-0456">Lyase</keyword>
<dbReference type="EC" id="4.1.2.14" evidence="5"/>
<sequence length="221" mass="22494">MSVAEASIAAGSGTDARWADLLRGDRVVPVYTPASVEEAVAVGEALLRGGLHTVEVTLRTPVALDAVRALSGACPGLAVGAGTILDVAQMEQAHAAGARFAVSPGGSPALMQAAVSLELAYLPGVATGSELMTGLAAGYRTFKVFPAEPINALGLLKAWASPFAAARFCPTGGIDPVRAREYLALPNVVCVGGSWLTPADALATGDWAEVERRARDAASID</sequence>
<dbReference type="RefSeq" id="WP_182668578.1">
    <property type="nucleotide sequence ID" value="NZ_JACHTE010000003.1"/>
</dbReference>
<dbReference type="InterPro" id="IPR013785">
    <property type="entry name" value="Aldolase_TIM"/>
</dbReference>
<evidence type="ECO:0000313" key="8">
    <source>
        <dbReference type="EMBL" id="MBB1087787.1"/>
    </source>
</evidence>
<evidence type="ECO:0000256" key="2">
    <source>
        <dbReference type="ARBA" id="ARBA00004736"/>
    </source>
</evidence>
<protein>
    <recommendedName>
        <fullName evidence="5">2-dehydro-3-deoxy-phosphogluconate aldolase</fullName>
        <ecNumber evidence="5">4.1.2.14</ecNumber>
    </recommendedName>
</protein>
<comment type="catalytic activity">
    <reaction evidence="1">
        <text>2-dehydro-3-deoxy-6-phospho-D-gluconate = D-glyceraldehyde 3-phosphate + pyruvate</text>
        <dbReference type="Rhea" id="RHEA:17089"/>
        <dbReference type="ChEBI" id="CHEBI:15361"/>
        <dbReference type="ChEBI" id="CHEBI:57569"/>
        <dbReference type="ChEBI" id="CHEBI:59776"/>
        <dbReference type="EC" id="4.1.2.14"/>
    </reaction>
</comment>
<dbReference type="InterPro" id="IPR031337">
    <property type="entry name" value="KDPG/KHG_AS_1"/>
</dbReference>
<dbReference type="NCBIfam" id="TIGR01182">
    <property type="entry name" value="eda"/>
    <property type="match status" value="1"/>
</dbReference>
<gene>
    <name evidence="8" type="primary">eda</name>
    <name evidence="8" type="ORF">H4F99_04710</name>
</gene>
<organism evidence="8 9">
    <name type="scientific">Marilutibacter penaei</name>
    <dbReference type="NCBI Taxonomy" id="2759900"/>
    <lineage>
        <taxon>Bacteria</taxon>
        <taxon>Pseudomonadati</taxon>
        <taxon>Pseudomonadota</taxon>
        <taxon>Gammaproteobacteria</taxon>
        <taxon>Lysobacterales</taxon>
        <taxon>Lysobacteraceae</taxon>
        <taxon>Marilutibacter</taxon>
    </lineage>
</organism>
<reference evidence="8 9" key="1">
    <citation type="submission" date="2020-07" db="EMBL/GenBank/DDBJ databases">
        <authorList>
            <person name="Xu S."/>
            <person name="Li A."/>
        </authorList>
    </citation>
    <scope>NUCLEOTIDE SEQUENCE [LARGE SCALE GENOMIC DNA]</scope>
    <source>
        <strain evidence="8 9">SG-8</strain>
    </source>
</reference>
<keyword evidence="9" id="KW-1185">Reference proteome</keyword>
<name>A0A7W3U2N3_9GAMM</name>
<accession>A0A7W3U2N3</accession>
<evidence type="ECO:0000256" key="1">
    <source>
        <dbReference type="ARBA" id="ARBA00000654"/>
    </source>
</evidence>
<comment type="similarity">
    <text evidence="3">Belongs to the KHG/KDPG aldolase family.</text>
</comment>
<evidence type="ECO:0000256" key="7">
    <source>
        <dbReference type="ARBA" id="ARBA00023277"/>
    </source>
</evidence>